<keyword evidence="3" id="KW-1185">Reference proteome</keyword>
<protein>
    <recommendedName>
        <fullName evidence="4">Zn(2)-C6 fungal-type domain-containing protein</fullName>
    </recommendedName>
</protein>
<gene>
    <name evidence="2" type="ORF">BDV28DRAFT_162341</name>
</gene>
<reference evidence="3" key="1">
    <citation type="submission" date="2019-04" db="EMBL/GenBank/DDBJ databases">
        <title>Friends and foes A comparative genomics studyof 23 Aspergillus species from section Flavi.</title>
        <authorList>
            <consortium name="DOE Joint Genome Institute"/>
            <person name="Kjaerbolling I."/>
            <person name="Vesth T."/>
            <person name="Frisvad J.C."/>
            <person name="Nybo J.L."/>
            <person name="Theobald S."/>
            <person name="Kildgaard S."/>
            <person name="Isbrandt T."/>
            <person name="Kuo A."/>
            <person name="Sato A."/>
            <person name="Lyhne E.K."/>
            <person name="Kogle M.E."/>
            <person name="Wiebenga A."/>
            <person name="Kun R.S."/>
            <person name="Lubbers R.J."/>
            <person name="Makela M.R."/>
            <person name="Barry K."/>
            <person name="Chovatia M."/>
            <person name="Clum A."/>
            <person name="Daum C."/>
            <person name="Haridas S."/>
            <person name="He G."/>
            <person name="LaButti K."/>
            <person name="Lipzen A."/>
            <person name="Mondo S."/>
            <person name="Riley R."/>
            <person name="Salamov A."/>
            <person name="Simmons B.A."/>
            <person name="Magnuson J.K."/>
            <person name="Henrissat B."/>
            <person name="Mortensen U.H."/>
            <person name="Larsen T.O."/>
            <person name="Devries R.P."/>
            <person name="Grigoriev I.V."/>
            <person name="Machida M."/>
            <person name="Baker S.E."/>
            <person name="Andersen M.R."/>
        </authorList>
    </citation>
    <scope>NUCLEOTIDE SEQUENCE [LARGE SCALE GENOMIC DNA]</scope>
    <source>
        <strain evidence="3">CBS 553.77</strain>
    </source>
</reference>
<dbReference type="Proteomes" id="UP000327118">
    <property type="component" value="Unassembled WGS sequence"/>
</dbReference>
<name>A0A5N6Z2B9_9EURO</name>
<feature type="region of interest" description="Disordered" evidence="1">
    <location>
        <begin position="1"/>
        <end position="144"/>
    </location>
</feature>
<evidence type="ECO:0000313" key="2">
    <source>
        <dbReference type="EMBL" id="KAE8351568.1"/>
    </source>
</evidence>
<evidence type="ECO:0000313" key="3">
    <source>
        <dbReference type="Proteomes" id="UP000327118"/>
    </source>
</evidence>
<organism evidence="2 3">
    <name type="scientific">Aspergillus coremiiformis</name>
    <dbReference type="NCBI Taxonomy" id="138285"/>
    <lineage>
        <taxon>Eukaryota</taxon>
        <taxon>Fungi</taxon>
        <taxon>Dikarya</taxon>
        <taxon>Ascomycota</taxon>
        <taxon>Pezizomycotina</taxon>
        <taxon>Eurotiomycetes</taxon>
        <taxon>Eurotiomycetidae</taxon>
        <taxon>Eurotiales</taxon>
        <taxon>Aspergillaceae</taxon>
        <taxon>Aspergillus</taxon>
        <taxon>Aspergillus subgen. Circumdati</taxon>
    </lineage>
</organism>
<proteinExistence type="predicted"/>
<feature type="compositionally biased region" description="Basic residues" evidence="1">
    <location>
        <begin position="115"/>
        <end position="124"/>
    </location>
</feature>
<dbReference type="AlphaFoldDB" id="A0A5N6Z2B9"/>
<dbReference type="OrthoDB" id="4481893at2759"/>
<sequence>MEPACGACRKSKIRCTHRRPVNNPRDASTALPPEAQRPIQPKGRLQTSPDNPGEQTSSASRLRSKKQGQAGVPNEASSQTSQGRPRGRPPKRLASELDVGDDAGTVAEEPELPPKRARCGRRPAQRTGTSAQGKRGPATGPELSDSAKTLAENLTMASIMAMNKCGAEDFQDSVRECEAKWQAVLDALDTAMVAFRGAKQRLDRCFEMWKRGDI</sequence>
<feature type="compositionally biased region" description="Polar residues" evidence="1">
    <location>
        <begin position="45"/>
        <end position="61"/>
    </location>
</feature>
<dbReference type="EMBL" id="ML739164">
    <property type="protein sequence ID" value="KAE8351568.1"/>
    <property type="molecule type" value="Genomic_DNA"/>
</dbReference>
<evidence type="ECO:0000256" key="1">
    <source>
        <dbReference type="SAM" id="MobiDB-lite"/>
    </source>
</evidence>
<accession>A0A5N6Z2B9</accession>
<evidence type="ECO:0008006" key="4">
    <source>
        <dbReference type="Google" id="ProtNLM"/>
    </source>
</evidence>
<feature type="compositionally biased region" description="Basic residues" evidence="1">
    <location>
        <begin position="9"/>
        <end position="20"/>
    </location>
</feature>